<evidence type="ECO:0000259" key="2">
    <source>
        <dbReference type="Pfam" id="PF01494"/>
    </source>
</evidence>
<keyword evidence="4" id="KW-1185">Reference proteome</keyword>
<dbReference type="Gene3D" id="3.30.70.2450">
    <property type="match status" value="1"/>
</dbReference>
<gene>
    <name evidence="3" type="ORF">DESUT3_14060</name>
</gene>
<dbReference type="Pfam" id="PF01494">
    <property type="entry name" value="FAD_binding_3"/>
    <property type="match status" value="1"/>
</dbReference>
<dbReference type="PRINTS" id="PR00420">
    <property type="entry name" value="RNGMNOXGNASE"/>
</dbReference>
<dbReference type="Proteomes" id="UP001319827">
    <property type="component" value="Chromosome"/>
</dbReference>
<dbReference type="SUPFAM" id="SSF51905">
    <property type="entry name" value="FAD/NAD(P)-binding domain"/>
    <property type="match status" value="1"/>
</dbReference>
<dbReference type="InterPro" id="IPR002938">
    <property type="entry name" value="FAD-bd"/>
</dbReference>
<dbReference type="PANTHER" id="PTHR43476">
    <property type="entry name" value="3-(3-HYDROXY-PHENYL)PROPIONATE/3-HYDROXYCINNAMIC ACID HYDROXYLASE"/>
    <property type="match status" value="1"/>
</dbReference>
<feature type="domain" description="FAD-binding" evidence="2">
    <location>
        <begin position="3"/>
        <end position="336"/>
    </location>
</feature>
<reference evidence="3 4" key="1">
    <citation type="journal article" date="2016" name="C (Basel)">
        <title>Selective Growth of and Electricity Production by Marine Exoelectrogenic Bacteria in Self-Aggregated Hydrogel of Microbially Reduced Graphene Oxide.</title>
        <authorList>
            <person name="Yoshida N."/>
            <person name="Goto Y."/>
            <person name="Miyata Y."/>
        </authorList>
    </citation>
    <scope>NUCLEOTIDE SEQUENCE [LARGE SCALE GENOMIC DNA]</scope>
    <source>
        <strain evidence="3 4">NIT-T3</strain>
    </source>
</reference>
<evidence type="ECO:0000256" key="1">
    <source>
        <dbReference type="ARBA" id="ARBA00023002"/>
    </source>
</evidence>
<organism evidence="3 4">
    <name type="scientific">Desulfuromonas versatilis</name>
    <dbReference type="NCBI Taxonomy" id="2802975"/>
    <lineage>
        <taxon>Bacteria</taxon>
        <taxon>Pseudomonadati</taxon>
        <taxon>Thermodesulfobacteriota</taxon>
        <taxon>Desulfuromonadia</taxon>
        <taxon>Desulfuromonadales</taxon>
        <taxon>Desulfuromonadaceae</taxon>
        <taxon>Desulfuromonas</taxon>
    </lineage>
</organism>
<sequence length="408" mass="44230">MTDADVLVIGAGPVGMLAALLAERQGLRVMLLEQAAQRHLQSRAVGIMPPSLEILRGLGLAEAFLAQGALVREAEAHGRLGRLGGIDFSDLKDGFPFVLSLPQDRTEDLLEAAVLSRPAIRLLRGHRVTACSQDDEGVVVSGEDGLGAGFRFSGRFALACDGGRSAVREALGIPFDGARDRRTFIMGDFADHTGWGSQARFFFTPRGSVESFPLPGGKRRYVLRTPTFIGEDGAAFLKRELRLRAGIDIEGVRQFWESPFYVQRYLARSFCLGRVFLCGDAAHLMSPVGGQNMNTGFADAELATWLIGQLIQGRISRATAASAYHRARRRAAAAAAGRAQLMMRAGTSGGRLWSALRNGAILLALHSPLRRFLARYLSMHTIPFLNLDRARPHLDRILATGLLPGESA</sequence>
<accession>A0ABM8HR01</accession>
<name>A0ABM8HR01_9BACT</name>
<keyword evidence="1" id="KW-0560">Oxidoreductase</keyword>
<proteinExistence type="predicted"/>
<evidence type="ECO:0000313" key="4">
    <source>
        <dbReference type="Proteomes" id="UP001319827"/>
    </source>
</evidence>
<dbReference type="Gene3D" id="3.50.50.60">
    <property type="entry name" value="FAD/NAD(P)-binding domain"/>
    <property type="match status" value="1"/>
</dbReference>
<dbReference type="RefSeq" id="WP_221251792.1">
    <property type="nucleotide sequence ID" value="NZ_AP024355.1"/>
</dbReference>
<dbReference type="PANTHER" id="PTHR43476:SF3">
    <property type="entry name" value="FAD-BINDING MONOOXYGENASE"/>
    <property type="match status" value="1"/>
</dbReference>
<dbReference type="InterPro" id="IPR036188">
    <property type="entry name" value="FAD/NAD-bd_sf"/>
</dbReference>
<dbReference type="EMBL" id="AP024355">
    <property type="protein sequence ID" value="BCR04337.1"/>
    <property type="molecule type" value="Genomic_DNA"/>
</dbReference>
<protein>
    <submittedName>
        <fullName evidence="3">Oxidoreductase</fullName>
    </submittedName>
</protein>
<dbReference type="InterPro" id="IPR050631">
    <property type="entry name" value="PheA/TfdB_FAD_monoxygenase"/>
</dbReference>
<evidence type="ECO:0000313" key="3">
    <source>
        <dbReference type="EMBL" id="BCR04337.1"/>
    </source>
</evidence>
<reference evidence="3 4" key="2">
    <citation type="journal article" date="2021" name="Int. J. Syst. Evol. Microbiol.">
        <title>Isolation and Polyphasic Characterization of Desulfuromonas versatilis sp. Nov., an Electrogenic Bacteria Capable of Versatile Metabolism Isolated from a Graphene Oxide-Reducing Enrichment Culture.</title>
        <authorList>
            <person name="Xie L."/>
            <person name="Yoshida N."/>
            <person name="Ishii S."/>
            <person name="Meng L."/>
        </authorList>
    </citation>
    <scope>NUCLEOTIDE SEQUENCE [LARGE SCALE GENOMIC DNA]</scope>
    <source>
        <strain evidence="3 4">NIT-T3</strain>
    </source>
</reference>